<dbReference type="InterPro" id="IPR025723">
    <property type="entry name" value="ArsA/GET3_ATPase-like"/>
</dbReference>
<dbReference type="OMA" id="MDAPYEF"/>
<evidence type="ECO:0000256" key="3">
    <source>
        <dbReference type="ARBA" id="ARBA00022490"/>
    </source>
</evidence>
<keyword evidence="8" id="KW-0479">Metal-binding</keyword>
<dbReference type="CDD" id="cd02035">
    <property type="entry name" value="ArsA"/>
    <property type="match status" value="1"/>
</dbReference>
<keyword evidence="4 8" id="KW-0547">Nucleotide-binding</keyword>
<keyword evidence="8" id="KW-0862">Zinc</keyword>
<keyword evidence="6 8" id="KW-0256">Endoplasmic reticulum</keyword>
<dbReference type="GO" id="GO:0046872">
    <property type="term" value="F:metal ion binding"/>
    <property type="evidence" value="ECO:0007669"/>
    <property type="project" value="UniProtKB-KW"/>
</dbReference>
<reference evidence="10" key="2">
    <citation type="submission" date="2015-11" db="EMBL/GenBank/DDBJ databases">
        <authorList>
            <person name="Zhang Y."/>
            <person name="Guo Z."/>
        </authorList>
    </citation>
    <scope>NUCLEOTIDE SEQUENCE</scope>
</reference>
<dbReference type="OrthoDB" id="1770at2759"/>
<dbReference type="FunFam" id="3.40.50.300:FF:000235">
    <property type="entry name" value="ATPase ASNA1"/>
    <property type="match status" value="1"/>
</dbReference>
<feature type="active site" evidence="8">
    <location>
        <position position="52"/>
    </location>
</feature>
<dbReference type="EC" id="3.6.-.-" evidence="8"/>
<keyword evidence="3 8" id="KW-0963">Cytoplasm</keyword>
<feature type="binding site" evidence="8">
    <location>
        <position position="263"/>
    </location>
    <ligand>
        <name>ATP</name>
        <dbReference type="ChEBI" id="CHEBI:30616"/>
    </ligand>
</feature>
<dbReference type="InterPro" id="IPR027417">
    <property type="entry name" value="P-loop_NTPase"/>
</dbReference>
<dbReference type="Gene3D" id="3.40.50.300">
    <property type="entry name" value="P-loop containing nucleotide triphosphate hydrolases"/>
    <property type="match status" value="1"/>
</dbReference>
<dbReference type="eggNOG" id="KOG2825">
    <property type="taxonomic scope" value="Eukaryota"/>
</dbReference>
<dbReference type="GO" id="GO:0071816">
    <property type="term" value="P:tail-anchored membrane protein insertion into ER membrane"/>
    <property type="evidence" value="ECO:0007669"/>
    <property type="project" value="TreeGrafter"/>
</dbReference>
<comment type="similarity">
    <text evidence="1 8">Belongs to the arsA ATPase family.</text>
</comment>
<dbReference type="PANTHER" id="PTHR10803">
    <property type="entry name" value="ARSENICAL PUMP-DRIVING ATPASE ARSENITE-TRANSLOCATING ATPASE"/>
    <property type="match status" value="1"/>
</dbReference>
<comment type="function">
    <text evidence="8">ATPase required for the post-translational delivery of tail-anchored (TA) proteins to the endoplasmic reticulum. Recognizes and selectively binds the transmembrane domain of TA proteins in the cytosol. This complex then targets to the endoplasmic reticulum by membrane-bound receptors, where the tail-anchored protein is released for insertion. This process is regulated by ATP binding and hydrolysis. ATP binding drives the homodimer towards the closed dimer state, facilitating recognition of newly synthesized TA membrane proteins. ATP hydrolysis is required for insertion. Subsequently, the homodimer reverts towards the open dimer state, lowering its affinity for the membrane-bound receptor, and returning it to the cytosol to initiate a new round of targeting.</text>
</comment>
<dbReference type="NCBIfam" id="TIGR00345">
    <property type="entry name" value="GET3_arsA_TRC40"/>
    <property type="match status" value="1"/>
</dbReference>
<accession>A0A087W236</accession>
<dbReference type="STRING" id="6211.A0A087W236"/>
<proteinExistence type="inferred from homology"/>
<dbReference type="Pfam" id="PF02374">
    <property type="entry name" value="ArsA_ATPase"/>
    <property type="match status" value="1"/>
</dbReference>
<feature type="binding site" evidence="8">
    <location>
        <position position="236"/>
    </location>
    <ligand>
        <name>ATP</name>
        <dbReference type="ChEBI" id="CHEBI:30616"/>
    </ligand>
</feature>
<dbReference type="InterPro" id="IPR027542">
    <property type="entry name" value="ATPase_ArsA/GET3_euk"/>
</dbReference>
<gene>
    <name evidence="10" type="ORF">EmuJ_000247000</name>
</gene>
<evidence type="ECO:0000256" key="7">
    <source>
        <dbReference type="ARBA" id="ARBA00022840"/>
    </source>
</evidence>
<evidence type="ECO:0000313" key="10">
    <source>
        <dbReference type="EMBL" id="CDI98605.1"/>
    </source>
</evidence>
<evidence type="ECO:0000256" key="2">
    <source>
        <dbReference type="ARBA" id="ARBA00022448"/>
    </source>
</evidence>
<comment type="subcellular location">
    <subcellularLocation>
        <location evidence="8">Cytoplasm</location>
    </subcellularLocation>
    <subcellularLocation>
        <location evidence="8">Endoplasmic reticulum</location>
    </subcellularLocation>
</comment>
<evidence type="ECO:0000313" key="11">
    <source>
        <dbReference type="Proteomes" id="UP000017246"/>
    </source>
</evidence>
<keyword evidence="2 8" id="KW-0813">Transport</keyword>
<dbReference type="AlphaFoldDB" id="A0A087W236"/>
<evidence type="ECO:0000256" key="4">
    <source>
        <dbReference type="ARBA" id="ARBA00022741"/>
    </source>
</evidence>
<name>A0A087W236_ECHMU</name>
<feature type="binding site" evidence="8">
    <location>
        <position position="293"/>
    </location>
    <ligand>
        <name>Zn(2+)</name>
        <dbReference type="ChEBI" id="CHEBI:29105"/>
        <note>ligand shared between dimeric partners</note>
    </ligand>
</feature>
<comment type="subunit">
    <text evidence="8">Homodimer.</text>
</comment>
<feature type="binding site" evidence="8">
    <location>
        <begin position="23"/>
        <end position="30"/>
    </location>
    <ligand>
        <name>ATP</name>
        <dbReference type="ChEBI" id="CHEBI:30616"/>
    </ligand>
</feature>
<protein>
    <recommendedName>
        <fullName evidence="8">ATPase ASNA1 homolog</fullName>
        <ecNumber evidence="8">3.6.-.-</ecNumber>
    </recommendedName>
    <alternativeName>
        <fullName evidence="8">Arsenical pump-driving ATPase homolog</fullName>
    </alternativeName>
    <alternativeName>
        <fullName evidence="8">Arsenite-stimulated ATPase</fullName>
    </alternativeName>
</protein>
<keyword evidence="5 8" id="KW-0378">Hydrolase</keyword>
<sequence>MPESTIQNLLDQASLRWIFVGGKGGVGKTTCSCSLAVELSKVRERVLIISTDPAHNLSDAFDQKFSRSPTLVDGFRNLYAMEIDPNMGVEELEGDVSGVEEATHSADLRRTLTGVLNSIPGIDEYMSYTEVFRLVRSMDYSVVVFDTAPTGHTLRLLAFPELVENGMSKLVRLKNSMAPLLGQMMSFLGVGGAGSGMLASEDFAQAIEARLPIVREITQQFKDPSQTTFVCVCIAEFLSMYETERLVQALAEQEIDIHNIIVNQLLFPNIATSEGGSQGDLRSAEVPTDCRMCRARHRIQSKYLEQILELYDDMHVIQLPQLEEEVRGKDKVCTFSQYLLHPYARPSPSGWR</sequence>
<dbReference type="EMBL" id="LN902844">
    <property type="protein sequence ID" value="CDI98605.1"/>
    <property type="molecule type" value="Genomic_DNA"/>
</dbReference>
<evidence type="ECO:0000256" key="6">
    <source>
        <dbReference type="ARBA" id="ARBA00022824"/>
    </source>
</evidence>
<evidence type="ECO:0000256" key="1">
    <source>
        <dbReference type="ARBA" id="ARBA00011040"/>
    </source>
</evidence>
<dbReference type="SUPFAM" id="SSF52540">
    <property type="entry name" value="P-loop containing nucleoside triphosphate hydrolases"/>
    <property type="match status" value="1"/>
</dbReference>
<feature type="binding site" evidence="8">
    <location>
        <position position="290"/>
    </location>
    <ligand>
        <name>Zn(2+)</name>
        <dbReference type="ChEBI" id="CHEBI:29105"/>
        <note>ligand shared between dimeric partners</note>
    </ligand>
</feature>
<organism evidence="10 11">
    <name type="scientific">Echinococcus multilocularis</name>
    <name type="common">Fox tapeworm</name>
    <dbReference type="NCBI Taxonomy" id="6211"/>
    <lineage>
        <taxon>Eukaryota</taxon>
        <taxon>Metazoa</taxon>
        <taxon>Spiralia</taxon>
        <taxon>Lophotrochozoa</taxon>
        <taxon>Platyhelminthes</taxon>
        <taxon>Cestoda</taxon>
        <taxon>Eucestoda</taxon>
        <taxon>Cyclophyllidea</taxon>
        <taxon>Taeniidae</taxon>
        <taxon>Echinococcus</taxon>
    </lineage>
</organism>
<evidence type="ECO:0000256" key="8">
    <source>
        <dbReference type="HAMAP-Rule" id="MF_03112"/>
    </source>
</evidence>
<dbReference type="GO" id="GO:0043529">
    <property type="term" value="C:GET complex"/>
    <property type="evidence" value="ECO:0007669"/>
    <property type="project" value="TreeGrafter"/>
</dbReference>
<dbReference type="HAMAP" id="MF_03112">
    <property type="entry name" value="Asna1_Get3"/>
    <property type="match status" value="1"/>
</dbReference>
<dbReference type="GO" id="GO:0016887">
    <property type="term" value="F:ATP hydrolysis activity"/>
    <property type="evidence" value="ECO:0007669"/>
    <property type="project" value="InterPro"/>
</dbReference>
<evidence type="ECO:0000259" key="9">
    <source>
        <dbReference type="Pfam" id="PF02374"/>
    </source>
</evidence>
<feature type="domain" description="ArsA/GET3 Anion-transporting ATPase-like" evidence="9">
    <location>
        <begin position="16"/>
        <end position="340"/>
    </location>
</feature>
<evidence type="ECO:0000256" key="5">
    <source>
        <dbReference type="ARBA" id="ARBA00022801"/>
    </source>
</evidence>
<dbReference type="Proteomes" id="UP000017246">
    <property type="component" value="Unassembled WGS sequence"/>
</dbReference>
<keyword evidence="11" id="KW-1185">Reference proteome</keyword>
<keyword evidence="7 8" id="KW-0067">ATP-binding</keyword>
<reference evidence="10" key="1">
    <citation type="journal article" date="2013" name="Nature">
        <title>The genomes of four tapeworm species reveal adaptations to parasitism.</title>
        <authorList>
            <person name="Tsai I.J."/>
            <person name="Zarowiecki M."/>
            <person name="Holroyd N."/>
            <person name="Garciarrubio A."/>
            <person name="Sanchez-Flores A."/>
            <person name="Brooks K.L."/>
            <person name="Tracey A."/>
            <person name="Bobes R.J."/>
            <person name="Fragoso G."/>
            <person name="Sciutto E."/>
            <person name="Aslett M."/>
            <person name="Beasley H."/>
            <person name="Bennett H.M."/>
            <person name="Cai J."/>
            <person name="Camicia F."/>
            <person name="Clark R."/>
            <person name="Cucher M."/>
            <person name="De Silva N."/>
            <person name="Day T.A."/>
            <person name="Deplazes P."/>
            <person name="Estrada K."/>
            <person name="Fernandez C."/>
            <person name="Holland P.W."/>
            <person name="Hou J."/>
            <person name="Hu S."/>
            <person name="Huckvale T."/>
            <person name="Hung S.S."/>
            <person name="Kamenetzky L."/>
            <person name="Keane J.A."/>
            <person name="Kiss F."/>
            <person name="Koziol U."/>
            <person name="Lambert O."/>
            <person name="Liu K."/>
            <person name="Luo X."/>
            <person name="Luo Y."/>
            <person name="Macchiaroli N."/>
            <person name="Nichol S."/>
            <person name="Paps J."/>
            <person name="Parkinson J."/>
            <person name="Pouchkina-Stantcheva N."/>
            <person name="Riddiford N."/>
            <person name="Rosenzvit M."/>
            <person name="Salinas G."/>
            <person name="Wasmuth J.D."/>
            <person name="Zamanian M."/>
            <person name="Zheng Y."/>
            <person name="Cai X."/>
            <person name="Soberon X."/>
            <person name="Olson P.D."/>
            <person name="Laclette J.P."/>
            <person name="Brehm K."/>
            <person name="Berriman M."/>
            <person name="Garciarrubio A."/>
            <person name="Bobes R.J."/>
            <person name="Fragoso G."/>
            <person name="Sanchez-Flores A."/>
            <person name="Estrada K."/>
            <person name="Cevallos M.A."/>
            <person name="Morett E."/>
            <person name="Gonzalez V."/>
            <person name="Portillo T."/>
            <person name="Ochoa-Leyva A."/>
            <person name="Jose M.V."/>
            <person name="Sciutto E."/>
            <person name="Landa A."/>
            <person name="Jimenez L."/>
            <person name="Valdes V."/>
            <person name="Carrero J.C."/>
            <person name="Larralde C."/>
            <person name="Morales-Montor J."/>
            <person name="Limon-Lason J."/>
            <person name="Soberon X."/>
            <person name="Laclette J.P."/>
        </authorList>
    </citation>
    <scope>NUCLEOTIDE SEQUENCE [LARGE SCALE GENOMIC DNA]</scope>
</reference>
<dbReference type="GO" id="GO:0005524">
    <property type="term" value="F:ATP binding"/>
    <property type="evidence" value="ECO:0007669"/>
    <property type="project" value="UniProtKB-UniRule"/>
</dbReference>
<dbReference type="PANTHER" id="PTHR10803:SF3">
    <property type="entry name" value="ATPASE GET3"/>
    <property type="match status" value="1"/>
</dbReference>
<dbReference type="InterPro" id="IPR016300">
    <property type="entry name" value="ATPase_ArsA/GET3"/>
</dbReference>